<dbReference type="InterPro" id="IPR051396">
    <property type="entry name" value="Bact_Antivir_Def_Nuclease"/>
</dbReference>
<feature type="domain" description="ATPase AAA-type core" evidence="1">
    <location>
        <begin position="212"/>
        <end position="334"/>
    </location>
</feature>
<comment type="caution">
    <text evidence="2">The sequence shown here is derived from an EMBL/GenBank/DDBJ whole genome shotgun (WGS) entry which is preliminary data.</text>
</comment>
<dbReference type="Proteomes" id="UP001501469">
    <property type="component" value="Unassembled WGS sequence"/>
</dbReference>
<dbReference type="InterPro" id="IPR027417">
    <property type="entry name" value="P-loop_NTPase"/>
</dbReference>
<evidence type="ECO:0000313" key="2">
    <source>
        <dbReference type="EMBL" id="GAA4048754.1"/>
    </source>
</evidence>
<organism evidence="2 3">
    <name type="scientific">Hymenobacter glaciei</name>
    <dbReference type="NCBI Taxonomy" id="877209"/>
    <lineage>
        <taxon>Bacteria</taxon>
        <taxon>Pseudomonadati</taxon>
        <taxon>Bacteroidota</taxon>
        <taxon>Cytophagia</taxon>
        <taxon>Cytophagales</taxon>
        <taxon>Hymenobacteraceae</taxon>
        <taxon>Hymenobacter</taxon>
    </lineage>
</organism>
<dbReference type="Pfam" id="PF13304">
    <property type="entry name" value="AAA_21"/>
    <property type="match status" value="1"/>
</dbReference>
<sequence length="398" mass="45665">MENVINTLVIQNFKSIRHAVLHPRRVNLIIGEPNVGKSTLLEAMSLLGALPFESKSKFMRSFIRYDELAHLFHDSNLANPVRIESDQDVCLLARQSKGQRHAKGFHYGVFSQSAYHMLRVQLGLPPLEHRPKNRAADDATLLSRLQQHFEVLGELPDPEYRYLEFGQRGRLRELSSGAPGLASACDWQPRAVKPFRFKSSGRVDRSYADTALWPPHGQNLVQVLEANTALRHEFKALFSEQRQQLRVRADSRRLEVMKDVEGLTVAYPYSGSGDTLRRFGFHMAAMDSSRESVILLEEPESHSYPGYIMRLAERMVAHESNQFFVTTHSPYFFDSVLENMVPYESLMPELAVFVVYYKDFQTKIRQMSDEEVRGLQRDSLDVFNNLQHLAHESSGRKV</sequence>
<dbReference type="EMBL" id="BAABDK010000030">
    <property type="protein sequence ID" value="GAA4048754.1"/>
    <property type="molecule type" value="Genomic_DNA"/>
</dbReference>
<dbReference type="InterPro" id="IPR003959">
    <property type="entry name" value="ATPase_AAA_core"/>
</dbReference>
<evidence type="ECO:0000259" key="1">
    <source>
        <dbReference type="Pfam" id="PF13304"/>
    </source>
</evidence>
<reference evidence="3" key="1">
    <citation type="journal article" date="2019" name="Int. J. Syst. Evol. Microbiol.">
        <title>The Global Catalogue of Microorganisms (GCM) 10K type strain sequencing project: providing services to taxonomists for standard genome sequencing and annotation.</title>
        <authorList>
            <consortium name="The Broad Institute Genomics Platform"/>
            <consortium name="The Broad Institute Genome Sequencing Center for Infectious Disease"/>
            <person name="Wu L."/>
            <person name="Ma J."/>
        </authorList>
    </citation>
    <scope>NUCLEOTIDE SEQUENCE [LARGE SCALE GENOMIC DNA]</scope>
    <source>
        <strain evidence="3">JCM 17225</strain>
    </source>
</reference>
<dbReference type="SUPFAM" id="SSF52540">
    <property type="entry name" value="P-loop containing nucleoside triphosphate hydrolases"/>
    <property type="match status" value="1"/>
</dbReference>
<gene>
    <name evidence="2" type="ORF">GCM10022409_39100</name>
</gene>
<dbReference type="PANTHER" id="PTHR43581:SF4">
    <property type="entry name" value="ATP_GTP PHOSPHATASE"/>
    <property type="match status" value="1"/>
</dbReference>
<dbReference type="Gene3D" id="3.40.50.300">
    <property type="entry name" value="P-loop containing nucleotide triphosphate hydrolases"/>
    <property type="match status" value="2"/>
</dbReference>
<keyword evidence="3" id="KW-1185">Reference proteome</keyword>
<proteinExistence type="predicted"/>
<protein>
    <recommendedName>
        <fullName evidence="1">ATPase AAA-type core domain-containing protein</fullName>
    </recommendedName>
</protein>
<accession>A0ABP7UP03</accession>
<evidence type="ECO:0000313" key="3">
    <source>
        <dbReference type="Proteomes" id="UP001501469"/>
    </source>
</evidence>
<dbReference type="RefSeq" id="WP_345057973.1">
    <property type="nucleotide sequence ID" value="NZ_BAABDK010000030.1"/>
</dbReference>
<dbReference type="PANTHER" id="PTHR43581">
    <property type="entry name" value="ATP/GTP PHOSPHATASE"/>
    <property type="match status" value="1"/>
</dbReference>
<name>A0ABP7UP03_9BACT</name>